<dbReference type="PANTHER" id="PTHR10127">
    <property type="entry name" value="DISCOIDIN, CUB, EGF, LAMININ , AND ZINC METALLOPROTEASE DOMAIN CONTAINING"/>
    <property type="match status" value="1"/>
</dbReference>
<feature type="binding site" evidence="1">
    <location>
        <position position="192"/>
    </location>
    <ligand>
        <name>Zn(2+)</name>
        <dbReference type="ChEBI" id="CHEBI:29105"/>
        <note>catalytic</note>
    </ligand>
</feature>
<dbReference type="HOGENOM" id="CLU_017286_2_0_10"/>
<dbReference type="Proteomes" id="UP000006008">
    <property type="component" value="Unassembled WGS sequence"/>
</dbReference>
<organism evidence="3 4">
    <name type="scientific">Alistipes indistinctus YIT 12060</name>
    <dbReference type="NCBI Taxonomy" id="742725"/>
    <lineage>
        <taxon>Bacteria</taxon>
        <taxon>Pseudomonadati</taxon>
        <taxon>Bacteroidota</taxon>
        <taxon>Bacteroidia</taxon>
        <taxon>Bacteroidales</taxon>
        <taxon>Rikenellaceae</taxon>
        <taxon>Alistipes</taxon>
    </lineage>
</organism>
<dbReference type="GO" id="GO:0008270">
    <property type="term" value="F:zinc ion binding"/>
    <property type="evidence" value="ECO:0007669"/>
    <property type="project" value="UniProtKB-UniRule"/>
</dbReference>
<evidence type="ECO:0000313" key="3">
    <source>
        <dbReference type="EMBL" id="EHB91889.1"/>
    </source>
</evidence>
<accession>G5HBC3</accession>
<dbReference type="GO" id="GO:0004222">
    <property type="term" value="F:metalloendopeptidase activity"/>
    <property type="evidence" value="ECO:0007669"/>
    <property type="project" value="UniProtKB-UniRule"/>
</dbReference>
<keyword evidence="1" id="KW-0482">Metalloprotease</keyword>
<comment type="caution">
    <text evidence="1">Lacks conserved residue(s) required for the propagation of feature annotation.</text>
</comment>
<keyword evidence="4" id="KW-1185">Reference proteome</keyword>
<dbReference type="InterPro" id="IPR001506">
    <property type="entry name" value="Peptidase_M12A"/>
</dbReference>
<protein>
    <recommendedName>
        <fullName evidence="2">Peptidase M12A domain-containing protein</fullName>
    </recommendedName>
</protein>
<name>G5HBC3_9BACT</name>
<evidence type="ECO:0000313" key="4">
    <source>
        <dbReference type="Proteomes" id="UP000006008"/>
    </source>
</evidence>
<dbReference type="PROSITE" id="PS51864">
    <property type="entry name" value="ASTACIN"/>
    <property type="match status" value="1"/>
</dbReference>
<keyword evidence="1" id="KW-0479">Metal-binding</keyword>
<dbReference type="SMART" id="SM00235">
    <property type="entry name" value="ZnMc"/>
    <property type="match status" value="1"/>
</dbReference>
<reference evidence="3 4" key="1">
    <citation type="submission" date="2011-08" db="EMBL/GenBank/DDBJ databases">
        <title>The Genome Sequence of Alistipes indistinctus YIT 12060.</title>
        <authorList>
            <consortium name="The Broad Institute Genome Sequencing Platform"/>
            <person name="Earl A."/>
            <person name="Ward D."/>
            <person name="Feldgarden M."/>
            <person name="Gevers D."/>
            <person name="Morotomi M."/>
            <person name="Young S.K."/>
            <person name="Zeng Q."/>
            <person name="Gargeya S."/>
            <person name="Fitzgerald M."/>
            <person name="Haas B."/>
            <person name="Abouelleil A."/>
            <person name="Alvarado L."/>
            <person name="Arachchi H.M."/>
            <person name="Berlin A."/>
            <person name="Brown A."/>
            <person name="Chapman S.B."/>
            <person name="Chen Z."/>
            <person name="Dunbar C."/>
            <person name="Freedman E."/>
            <person name="Gearin G."/>
            <person name="Gellesch M."/>
            <person name="Goldberg J."/>
            <person name="Griggs A."/>
            <person name="Gujja S."/>
            <person name="Heiman D."/>
            <person name="Howarth C."/>
            <person name="Larson L."/>
            <person name="Lui A."/>
            <person name="MacDonald P.J.P."/>
            <person name="Montmayeur A."/>
            <person name="Murphy C."/>
            <person name="Neiman D."/>
            <person name="Pearson M."/>
            <person name="Priest M."/>
            <person name="Roberts A."/>
            <person name="Saif S."/>
            <person name="Shea T."/>
            <person name="Shenoy N."/>
            <person name="Sisk P."/>
            <person name="Stolte C."/>
            <person name="Sykes S."/>
            <person name="Wortman J."/>
            <person name="Nusbaum C."/>
            <person name="Birren B."/>
        </authorList>
    </citation>
    <scope>NUCLEOTIDE SEQUENCE [LARGE SCALE GENOMIC DNA]</scope>
    <source>
        <strain evidence="3 4">YIT 12060</strain>
    </source>
</reference>
<evidence type="ECO:0000256" key="1">
    <source>
        <dbReference type="PROSITE-ProRule" id="PRU01211"/>
    </source>
</evidence>
<proteinExistence type="predicted"/>
<dbReference type="Pfam" id="PF01400">
    <property type="entry name" value="Astacin"/>
    <property type="match status" value="1"/>
</dbReference>
<comment type="cofactor">
    <cofactor evidence="1">
        <name>Zn(2+)</name>
        <dbReference type="ChEBI" id="CHEBI:29105"/>
    </cofactor>
    <text evidence="1">Binds 1 zinc ion per subunit.</text>
</comment>
<feature type="binding site" evidence="1">
    <location>
        <position position="198"/>
    </location>
    <ligand>
        <name>Zn(2+)</name>
        <dbReference type="ChEBI" id="CHEBI:29105"/>
        <note>catalytic</note>
    </ligand>
</feature>
<dbReference type="AlphaFoldDB" id="G5HBC3"/>
<comment type="caution">
    <text evidence="3">The sequence shown here is derived from an EMBL/GenBank/DDBJ whole genome shotgun (WGS) entry which is preliminary data.</text>
</comment>
<keyword evidence="1" id="KW-0378">Hydrolase</keyword>
<dbReference type="Gene3D" id="3.40.390.10">
    <property type="entry name" value="Collagenase (Catalytic Domain)"/>
    <property type="match status" value="1"/>
</dbReference>
<dbReference type="InterPro" id="IPR006026">
    <property type="entry name" value="Peptidase_Metallo"/>
</dbReference>
<evidence type="ECO:0000259" key="2">
    <source>
        <dbReference type="PROSITE" id="PS51864"/>
    </source>
</evidence>
<dbReference type="EMBL" id="ADLD01000013">
    <property type="protein sequence ID" value="EHB91889.1"/>
    <property type="molecule type" value="Genomic_DNA"/>
</dbReference>
<dbReference type="PANTHER" id="PTHR10127:SF850">
    <property type="entry name" value="METALLOENDOPEPTIDASE"/>
    <property type="match status" value="1"/>
</dbReference>
<dbReference type="InterPro" id="IPR024079">
    <property type="entry name" value="MetalloPept_cat_dom_sf"/>
</dbReference>
<feature type="domain" description="Peptidase M12A" evidence="2">
    <location>
        <begin position="73"/>
        <end position="293"/>
    </location>
</feature>
<dbReference type="PRINTS" id="PR00480">
    <property type="entry name" value="ASTACIN"/>
</dbReference>
<gene>
    <name evidence="3" type="ORF">HMPREF9450_01938</name>
</gene>
<sequence length="308" mass="34748">MLLLASCIMGCAKEKEGQDLKSPEIQRLEEYRPGVPRESFVNTKGAVIEKIDSVYVIEGDILLSQKQAEEFGAVDTKGAYLNDYRWPDGIVYFCWPNFVNPQGGIVSTNTFTQTDKIYAAMNYYHKLTGVQFRLCTKVSLGRVGQGILEQNRIELIDGEGSYSALGCQGGVQTLCLDPSWATVGTAIHELGHAIGLLHEQCRWDRDNYIDIIYNNIQGNKQHNFDKSSKKHQVSSNFDFNSVMLYGSYNSFAVDESKPTMKKKNGSTWNAQRSYLSESDLAAIRQMYPFQPCNVVLQKDTSSHSYRRQ</sequence>
<dbReference type="PATRIC" id="fig|742725.3.peg.2034"/>
<feature type="binding site" evidence="1">
    <location>
        <position position="188"/>
    </location>
    <ligand>
        <name>Zn(2+)</name>
        <dbReference type="ChEBI" id="CHEBI:29105"/>
        <note>catalytic</note>
    </ligand>
</feature>
<feature type="active site" evidence="1">
    <location>
        <position position="189"/>
    </location>
</feature>
<dbReference type="eggNOG" id="COG3170">
    <property type="taxonomic scope" value="Bacteria"/>
</dbReference>
<dbReference type="STRING" id="742725.HMPREF9450_01938"/>
<keyword evidence="1" id="KW-0645">Protease</keyword>
<dbReference type="GO" id="GO:0006508">
    <property type="term" value="P:proteolysis"/>
    <property type="evidence" value="ECO:0007669"/>
    <property type="project" value="UniProtKB-KW"/>
</dbReference>
<keyword evidence="1" id="KW-0862">Zinc</keyword>
<dbReference type="SUPFAM" id="SSF55486">
    <property type="entry name" value="Metalloproteases ('zincins'), catalytic domain"/>
    <property type="match status" value="1"/>
</dbReference>